<reference evidence="3" key="1">
    <citation type="journal article" date="2013" name="Nat. Genet.">
        <title>The duck genome and transcriptome provide insight into an avian influenza virus reservoir species.</title>
        <authorList>
            <person name="Huang Y."/>
            <person name="Li Y."/>
            <person name="Burt D.W."/>
            <person name="Chen H."/>
            <person name="Zhang Y."/>
            <person name="Qian W."/>
            <person name="Kim H."/>
            <person name="Gan S."/>
            <person name="Zhao Y."/>
            <person name="Li J."/>
            <person name="Yi K."/>
            <person name="Feng H."/>
            <person name="Zhu P."/>
            <person name="Li B."/>
            <person name="Liu Q."/>
            <person name="Fairley S."/>
            <person name="Magor K.E."/>
            <person name="Du Z."/>
            <person name="Hu X."/>
            <person name="Goodman L."/>
            <person name="Tafer H."/>
            <person name="Vignal A."/>
            <person name="Lee T."/>
            <person name="Kim K.W."/>
            <person name="Sheng Z."/>
            <person name="An Y."/>
            <person name="Searle S."/>
            <person name="Herrero J."/>
            <person name="Groenen M.A."/>
            <person name="Crooijmans R.P."/>
            <person name="Faraut T."/>
            <person name="Cai Q."/>
            <person name="Webster R.G."/>
            <person name="Aldridge J.R."/>
            <person name="Warren W.C."/>
            <person name="Bartschat S."/>
            <person name="Kehr S."/>
            <person name="Marz M."/>
            <person name="Stadler P.F."/>
            <person name="Smith J."/>
            <person name="Kraus R.H."/>
            <person name="Zhao Y."/>
            <person name="Ren L."/>
            <person name="Fei J."/>
            <person name="Morisson M."/>
            <person name="Kaiser P."/>
            <person name="Griffin D.K."/>
            <person name="Rao M."/>
            <person name="Pitel F."/>
            <person name="Wang J."/>
            <person name="Li N."/>
        </authorList>
    </citation>
    <scope>NUCLEOTIDE SEQUENCE [LARGE SCALE GENOMIC DNA]</scope>
</reference>
<dbReference type="EMBL" id="KB746220">
    <property type="protein sequence ID" value="EOA93474.1"/>
    <property type="molecule type" value="Genomic_DNA"/>
</dbReference>
<name>R0KWH0_ANAPL</name>
<accession>R0KWH0</accession>
<protein>
    <submittedName>
        <fullName evidence="2">Uncharacterized protein</fullName>
    </submittedName>
</protein>
<organism evidence="2 3">
    <name type="scientific">Anas platyrhynchos</name>
    <name type="common">Mallard</name>
    <name type="synonym">Anas boschas</name>
    <dbReference type="NCBI Taxonomy" id="8839"/>
    <lineage>
        <taxon>Eukaryota</taxon>
        <taxon>Metazoa</taxon>
        <taxon>Chordata</taxon>
        <taxon>Craniata</taxon>
        <taxon>Vertebrata</taxon>
        <taxon>Euteleostomi</taxon>
        <taxon>Archelosauria</taxon>
        <taxon>Archosauria</taxon>
        <taxon>Dinosauria</taxon>
        <taxon>Saurischia</taxon>
        <taxon>Theropoda</taxon>
        <taxon>Coelurosauria</taxon>
        <taxon>Aves</taxon>
        <taxon>Neognathae</taxon>
        <taxon>Galloanserae</taxon>
        <taxon>Anseriformes</taxon>
        <taxon>Anatidae</taxon>
        <taxon>Anatinae</taxon>
        <taxon>Anas</taxon>
    </lineage>
</organism>
<dbReference type="AlphaFoldDB" id="R0KWH0"/>
<sequence>MRSPAGLDSYLCLFLRSRKTNGTTVRICEPSLPPKRTEPREGLCLAHELPLLSLRHRSLPGSTQKPGLGASSSCRGNYFSAQREHHAMQRQPEEGHGCLMAWKRGKVERGIKAKFACNRLNSLWGSSPSTRPAHGFCFAFSKKRNRRGVPHLAKPRPSQRAGKHHSTTLTPTSSCWAPRPAAGKRQFRYDLYRGFRKHSHRSSILKPVQESPRAVISITAANCFKSCPGLAVRGQQGSSGRHRCYAKAARRKEIYREQKLSS</sequence>
<feature type="region of interest" description="Disordered" evidence="1">
    <location>
        <begin position="147"/>
        <end position="177"/>
    </location>
</feature>
<evidence type="ECO:0000313" key="3">
    <source>
        <dbReference type="Proteomes" id="UP000296049"/>
    </source>
</evidence>
<gene>
    <name evidence="2" type="ORF">Anapl_16814</name>
</gene>
<evidence type="ECO:0000256" key="1">
    <source>
        <dbReference type="SAM" id="MobiDB-lite"/>
    </source>
</evidence>
<keyword evidence="3" id="KW-1185">Reference proteome</keyword>
<evidence type="ECO:0000313" key="2">
    <source>
        <dbReference type="EMBL" id="EOA93474.1"/>
    </source>
</evidence>
<dbReference type="Proteomes" id="UP000296049">
    <property type="component" value="Unassembled WGS sequence"/>
</dbReference>
<proteinExistence type="predicted"/>